<gene>
    <name evidence="3" type="ORF">GCM10009535_54370</name>
</gene>
<dbReference type="Pfam" id="PF01557">
    <property type="entry name" value="FAA_hydrolase"/>
    <property type="match status" value="1"/>
</dbReference>
<keyword evidence="1" id="KW-0456">Lyase</keyword>
<protein>
    <submittedName>
        <fullName evidence="3">Fumarylacetoacetate hydrolase family protein</fullName>
    </submittedName>
</protein>
<dbReference type="GO" id="GO:0016787">
    <property type="term" value="F:hydrolase activity"/>
    <property type="evidence" value="ECO:0007669"/>
    <property type="project" value="UniProtKB-KW"/>
</dbReference>
<dbReference type="RefSeq" id="WP_344006747.1">
    <property type="nucleotide sequence ID" value="NZ_BAAAGU010000075.1"/>
</dbReference>
<evidence type="ECO:0000256" key="1">
    <source>
        <dbReference type="ARBA" id="ARBA00023239"/>
    </source>
</evidence>
<evidence type="ECO:0000259" key="2">
    <source>
        <dbReference type="Pfam" id="PF01557"/>
    </source>
</evidence>
<dbReference type="InterPro" id="IPR050772">
    <property type="entry name" value="Hydratase-Decarb/MhpD_sf"/>
</dbReference>
<evidence type="ECO:0000313" key="4">
    <source>
        <dbReference type="Proteomes" id="UP001500724"/>
    </source>
</evidence>
<keyword evidence="3" id="KW-0378">Hydrolase</keyword>
<dbReference type="EMBL" id="BAAAGU010000075">
    <property type="protein sequence ID" value="GAA0667611.1"/>
    <property type="molecule type" value="Genomic_DNA"/>
</dbReference>
<dbReference type="SUPFAM" id="SSF56529">
    <property type="entry name" value="FAH"/>
    <property type="match status" value="1"/>
</dbReference>
<dbReference type="Gene3D" id="3.90.850.10">
    <property type="entry name" value="Fumarylacetoacetase-like, C-terminal domain"/>
    <property type="match status" value="1"/>
</dbReference>
<proteinExistence type="predicted"/>
<dbReference type="Proteomes" id="UP001500724">
    <property type="component" value="Unassembled WGS sequence"/>
</dbReference>
<dbReference type="InterPro" id="IPR011234">
    <property type="entry name" value="Fumarylacetoacetase-like_C"/>
</dbReference>
<feature type="domain" description="Fumarylacetoacetase-like C-terminal" evidence="2">
    <location>
        <begin position="94"/>
        <end position="246"/>
    </location>
</feature>
<organism evidence="3 4">
    <name type="scientific">Streptomyces thermocarboxydovorans</name>
    <dbReference type="NCBI Taxonomy" id="59298"/>
    <lineage>
        <taxon>Bacteria</taxon>
        <taxon>Bacillati</taxon>
        <taxon>Actinomycetota</taxon>
        <taxon>Actinomycetes</taxon>
        <taxon>Kitasatosporales</taxon>
        <taxon>Streptomycetaceae</taxon>
        <taxon>Streptomyces</taxon>
    </lineage>
</organism>
<keyword evidence="4" id="KW-1185">Reference proteome</keyword>
<evidence type="ECO:0000313" key="3">
    <source>
        <dbReference type="EMBL" id="GAA0667611.1"/>
    </source>
</evidence>
<dbReference type="InterPro" id="IPR036663">
    <property type="entry name" value="Fumarylacetoacetase_C_sf"/>
</dbReference>
<dbReference type="PANTHER" id="PTHR30143:SF0">
    <property type="entry name" value="2-KETO-4-PENTENOATE HYDRATASE"/>
    <property type="match status" value="1"/>
</dbReference>
<sequence>MLETNVRHWADTIVTARRNGWLLDPISDVVSLTLDEAYAIQASVLSSRVEHGEQRIGWKLGYTSLAMCEQMGVDRPNFAPLTDRMLLRDGAIIGDRVVQPRVEPEIAVILREPVSAGATREQVLAACAQTRAVLEVVDPVWRDYRFRIEDNTADGSSAAYVVVGPVLKGCDDLADVRVVLACDGRPVAESTGAAAMGHPADAVAWLATELAAHGGRLEPGDLIITGGLTAAVQLSTGTTVSATFGGQFSVRVSRSDSAAQALGGWCGSAPDSRAGA</sequence>
<reference evidence="4" key="1">
    <citation type="journal article" date="2019" name="Int. J. Syst. Evol. Microbiol.">
        <title>The Global Catalogue of Microorganisms (GCM) 10K type strain sequencing project: providing services to taxonomists for standard genome sequencing and annotation.</title>
        <authorList>
            <consortium name="The Broad Institute Genomics Platform"/>
            <consortium name="The Broad Institute Genome Sequencing Center for Infectious Disease"/>
            <person name="Wu L."/>
            <person name="Ma J."/>
        </authorList>
    </citation>
    <scope>NUCLEOTIDE SEQUENCE [LARGE SCALE GENOMIC DNA]</scope>
    <source>
        <strain evidence="4">JCM 10367</strain>
    </source>
</reference>
<accession>A0ABP3T072</accession>
<dbReference type="PANTHER" id="PTHR30143">
    <property type="entry name" value="ACID HYDRATASE"/>
    <property type="match status" value="1"/>
</dbReference>
<name>A0ABP3T072_9ACTN</name>
<comment type="caution">
    <text evidence="3">The sequence shown here is derived from an EMBL/GenBank/DDBJ whole genome shotgun (WGS) entry which is preliminary data.</text>
</comment>